<keyword evidence="2" id="KW-1185">Reference proteome</keyword>
<protein>
    <submittedName>
        <fullName evidence="1">Uncharacterized protein</fullName>
    </submittedName>
</protein>
<dbReference type="Proteomes" id="UP000240760">
    <property type="component" value="Unassembled WGS sequence"/>
</dbReference>
<reference evidence="1 2" key="1">
    <citation type="submission" date="2016-07" db="EMBL/GenBank/DDBJ databases">
        <title>Multiple horizontal gene transfer events from other fungi enriched the ability of initially mycotrophic Trichoderma (Ascomycota) to feed on dead plant biomass.</title>
        <authorList>
            <consortium name="DOE Joint Genome Institute"/>
            <person name="Aerts A."/>
            <person name="Atanasova L."/>
            <person name="Chenthamara K."/>
            <person name="Zhang J."/>
            <person name="Grujic M."/>
            <person name="Henrissat B."/>
            <person name="Kuo A."/>
            <person name="Salamov A."/>
            <person name="Lipzen A."/>
            <person name="Labutti K."/>
            <person name="Barry K."/>
            <person name="Miao Y."/>
            <person name="Rahimi M.J."/>
            <person name="Shen Q."/>
            <person name="Grigoriev I.V."/>
            <person name="Kubicek C.P."/>
            <person name="Druzhinina I.S."/>
        </authorList>
    </citation>
    <scope>NUCLEOTIDE SEQUENCE [LARGE SCALE GENOMIC DNA]</scope>
    <source>
        <strain evidence="1 2">ATCC 18648</strain>
    </source>
</reference>
<evidence type="ECO:0000313" key="1">
    <source>
        <dbReference type="EMBL" id="PTB73020.1"/>
    </source>
</evidence>
<name>A0A2T4BUM6_TRILO</name>
<organism evidence="1 2">
    <name type="scientific">Trichoderma longibrachiatum ATCC 18648</name>
    <dbReference type="NCBI Taxonomy" id="983965"/>
    <lineage>
        <taxon>Eukaryota</taxon>
        <taxon>Fungi</taxon>
        <taxon>Dikarya</taxon>
        <taxon>Ascomycota</taxon>
        <taxon>Pezizomycotina</taxon>
        <taxon>Sordariomycetes</taxon>
        <taxon>Hypocreomycetidae</taxon>
        <taxon>Hypocreales</taxon>
        <taxon>Hypocreaceae</taxon>
        <taxon>Trichoderma</taxon>
    </lineage>
</organism>
<proteinExistence type="predicted"/>
<dbReference type="EMBL" id="KZ679139">
    <property type="protein sequence ID" value="PTB73020.1"/>
    <property type="molecule type" value="Genomic_DNA"/>
</dbReference>
<evidence type="ECO:0000313" key="2">
    <source>
        <dbReference type="Proteomes" id="UP000240760"/>
    </source>
</evidence>
<gene>
    <name evidence="1" type="ORF">M440DRAFT_1070407</name>
</gene>
<dbReference type="AlphaFoldDB" id="A0A2T4BUM6"/>
<accession>A0A2T4BUM6</accession>
<sequence>MIKPGERRMRSNGRCAFSCLVRVVARMCAFQHVRTHVCVLVLCTCGWFMRCPHVNPTPMASLSSSLSLSFALPPARGPQHLAILLSPLTGQSPGLRSSTAVQRRRRKTVCAACSWTDPSRANVTFSEQSGGSVCPRMYRTVDSVQ</sequence>